<accession>A0ABV2YJ63</accession>
<dbReference type="Pfam" id="PF06314">
    <property type="entry name" value="ADC"/>
    <property type="match status" value="1"/>
</dbReference>
<evidence type="ECO:0000313" key="2">
    <source>
        <dbReference type="Proteomes" id="UP001550850"/>
    </source>
</evidence>
<organism evidence="1 2">
    <name type="scientific">Streptomyces fragilis</name>
    <dbReference type="NCBI Taxonomy" id="67301"/>
    <lineage>
        <taxon>Bacteria</taxon>
        <taxon>Bacillati</taxon>
        <taxon>Actinomycetota</taxon>
        <taxon>Actinomycetes</taxon>
        <taxon>Kitasatosporales</taxon>
        <taxon>Streptomycetaceae</taxon>
        <taxon>Streptomyces</taxon>
    </lineage>
</organism>
<comment type="caution">
    <text evidence="1">The sequence shown here is derived from an EMBL/GenBank/DDBJ whole genome shotgun (WGS) entry which is preliminary data.</text>
</comment>
<protein>
    <submittedName>
        <fullName evidence="1">Acetoacetate decarboxylase family protein</fullName>
    </submittedName>
</protein>
<gene>
    <name evidence="1" type="ORF">AB0E65_16410</name>
</gene>
<sequence>MSTPKALRPGLPALVRPLMHALPSPYPRRQRRLAGRHALVDGIPFRMPVNSNVSPVLMAAFPVDRRAAARLLPGGELHPLTLPGGHGLLVVTVIDYRSTDIGRYIEYSIALACTHGPRPAPPLLPGLLPRAFGTGQYVLDLPVSSEISVKGGKGIWGMPKHQANLDFTVTDSTVSSTYEVDGRAGTRIEVERPPATALPLRTGAVNYCAFRGMLMRSVVYFEGAADVAVGRGARARLVVGDAPRVAALHGLGIGEQPLFTCYLPSSRGVLDDHVACWFLTDPRPGRTWGEPLTSVVGLGLSRDWPAPPHLHTANTPDGPDGKV</sequence>
<evidence type="ECO:0000313" key="1">
    <source>
        <dbReference type="EMBL" id="MEU3555778.1"/>
    </source>
</evidence>
<keyword evidence="2" id="KW-1185">Reference proteome</keyword>
<reference evidence="1 2" key="1">
    <citation type="submission" date="2024-06" db="EMBL/GenBank/DDBJ databases">
        <title>The Natural Products Discovery Center: Release of the First 8490 Sequenced Strains for Exploring Actinobacteria Biosynthetic Diversity.</title>
        <authorList>
            <person name="Kalkreuter E."/>
            <person name="Kautsar S.A."/>
            <person name="Yang D."/>
            <person name="Bader C.D."/>
            <person name="Teijaro C.N."/>
            <person name="Fluegel L."/>
            <person name="Davis C.M."/>
            <person name="Simpson J.R."/>
            <person name="Lauterbach L."/>
            <person name="Steele A.D."/>
            <person name="Gui C."/>
            <person name="Meng S."/>
            <person name="Li G."/>
            <person name="Viehrig K."/>
            <person name="Ye F."/>
            <person name="Su P."/>
            <person name="Kiefer A.F."/>
            <person name="Nichols A."/>
            <person name="Cepeda A.J."/>
            <person name="Yan W."/>
            <person name="Fan B."/>
            <person name="Jiang Y."/>
            <person name="Adhikari A."/>
            <person name="Zheng C.-J."/>
            <person name="Schuster L."/>
            <person name="Cowan T.M."/>
            <person name="Smanski M.J."/>
            <person name="Chevrette M.G."/>
            <person name="De Carvalho L.P.S."/>
            <person name="Shen B."/>
        </authorList>
    </citation>
    <scope>NUCLEOTIDE SEQUENCE [LARGE SCALE GENOMIC DNA]</scope>
    <source>
        <strain evidence="1 2">NPDC038104</strain>
    </source>
</reference>
<dbReference type="EMBL" id="JBEZUR010000023">
    <property type="protein sequence ID" value="MEU3555778.1"/>
    <property type="molecule type" value="Genomic_DNA"/>
</dbReference>
<name>A0ABV2YJ63_9ACTN</name>
<dbReference type="InterPro" id="IPR010451">
    <property type="entry name" value="Acetoacetate_decarboxylase"/>
</dbReference>
<dbReference type="Proteomes" id="UP001550850">
    <property type="component" value="Unassembled WGS sequence"/>
</dbReference>
<proteinExistence type="predicted"/>
<dbReference type="RefSeq" id="WP_218028169.1">
    <property type="nucleotide sequence ID" value="NZ_BEVZ01000006.1"/>
</dbReference>